<feature type="domain" description="Immunoglobulin V-set" evidence="4">
    <location>
        <begin position="18"/>
        <end position="97"/>
    </location>
</feature>
<dbReference type="InterPro" id="IPR013106">
    <property type="entry name" value="Ig_V-set"/>
</dbReference>
<dbReference type="Ensembl" id="ENSCCNT00000021664.1">
    <property type="protein sequence ID" value="ENSCCNP00000016632.1"/>
    <property type="gene ID" value="ENSCCNG00000016946.1"/>
</dbReference>
<accession>A0A8C0ZT88</accession>
<sequence>EDQLLESGGGLVQPVGWSLRLFCPGSGVTFNDYYTIHICQAPGKVLERFSSTSKESSYIHYTDSGRFTISSDNPKNYLYLQMNSLREDNTAAYYCARQTVKGLQCEP</sequence>
<evidence type="ECO:0000313" key="5">
    <source>
        <dbReference type="Ensembl" id="ENSCCNP00000016632.1"/>
    </source>
</evidence>
<dbReference type="PANTHER" id="PTHR23266">
    <property type="entry name" value="IMMUNOGLOBULIN HEAVY CHAIN"/>
    <property type="match status" value="1"/>
</dbReference>
<keyword evidence="1" id="KW-0391">Immunity</keyword>
<dbReference type="GO" id="GO:0005576">
    <property type="term" value="C:extracellular region"/>
    <property type="evidence" value="ECO:0007669"/>
    <property type="project" value="UniProtKB-ARBA"/>
</dbReference>
<reference evidence="5" key="1">
    <citation type="submission" date="2023-09" db="UniProtKB">
        <authorList>
            <consortium name="Ensembl"/>
        </authorList>
    </citation>
    <scope>IDENTIFICATION</scope>
</reference>
<organism evidence="5">
    <name type="scientific">Castor canadensis</name>
    <name type="common">American beaver</name>
    <dbReference type="NCBI Taxonomy" id="51338"/>
    <lineage>
        <taxon>Eukaryota</taxon>
        <taxon>Metazoa</taxon>
        <taxon>Chordata</taxon>
        <taxon>Craniata</taxon>
        <taxon>Vertebrata</taxon>
        <taxon>Euteleostomi</taxon>
        <taxon>Mammalia</taxon>
        <taxon>Eutheria</taxon>
        <taxon>Euarchontoglires</taxon>
        <taxon>Glires</taxon>
        <taxon>Rodentia</taxon>
        <taxon>Castorimorpha</taxon>
        <taxon>Castoridae</taxon>
        <taxon>Castor</taxon>
    </lineage>
</organism>
<dbReference type="GO" id="GO:0019814">
    <property type="term" value="C:immunoglobulin complex"/>
    <property type="evidence" value="ECO:0007669"/>
    <property type="project" value="UniProtKB-KW"/>
</dbReference>
<evidence type="ECO:0000256" key="2">
    <source>
        <dbReference type="ARBA" id="ARBA00023130"/>
    </source>
</evidence>
<keyword evidence="2" id="KW-1064">Adaptive immunity</keyword>
<dbReference type="AlphaFoldDB" id="A0A8C0ZT88"/>
<dbReference type="InterPro" id="IPR050199">
    <property type="entry name" value="IgHV"/>
</dbReference>
<dbReference type="SUPFAM" id="SSF48726">
    <property type="entry name" value="Immunoglobulin"/>
    <property type="match status" value="1"/>
</dbReference>
<evidence type="ECO:0000256" key="1">
    <source>
        <dbReference type="ARBA" id="ARBA00022859"/>
    </source>
</evidence>
<dbReference type="InterPro" id="IPR036179">
    <property type="entry name" value="Ig-like_dom_sf"/>
</dbReference>
<dbReference type="GO" id="GO:0002250">
    <property type="term" value="P:adaptive immune response"/>
    <property type="evidence" value="ECO:0007669"/>
    <property type="project" value="UniProtKB-KW"/>
</dbReference>
<dbReference type="InterPro" id="IPR013783">
    <property type="entry name" value="Ig-like_fold"/>
</dbReference>
<evidence type="ECO:0000259" key="4">
    <source>
        <dbReference type="SMART" id="SM00406"/>
    </source>
</evidence>
<dbReference type="SMART" id="SM00406">
    <property type="entry name" value="IGv"/>
    <property type="match status" value="1"/>
</dbReference>
<name>A0A8C0ZT88_CASCN</name>
<evidence type="ECO:0000256" key="3">
    <source>
        <dbReference type="ARBA" id="ARBA00043265"/>
    </source>
</evidence>
<keyword evidence="3" id="KW-1280">Immunoglobulin</keyword>
<protein>
    <recommendedName>
        <fullName evidence="4">Immunoglobulin V-set domain-containing protein</fullName>
    </recommendedName>
</protein>
<proteinExistence type="predicted"/>
<dbReference type="Gene3D" id="2.60.40.10">
    <property type="entry name" value="Immunoglobulins"/>
    <property type="match status" value="1"/>
</dbReference>